<accession>A0ABN6SHV1</accession>
<dbReference type="RefSeq" id="WP_317642368.1">
    <property type="nucleotide sequence ID" value="NZ_AP026800.1"/>
</dbReference>
<keyword evidence="2" id="KW-1185">Reference proteome</keyword>
<name>A0ABN6SHV1_9BIFI</name>
<dbReference type="Proteomes" id="UP001321748">
    <property type="component" value="Chromosome"/>
</dbReference>
<gene>
    <name evidence="1" type="ORF">KIMH_09730</name>
</gene>
<organism evidence="1 2">
    <name type="scientific">Bombiscardovia apis</name>
    <dbReference type="NCBI Taxonomy" id="2932182"/>
    <lineage>
        <taxon>Bacteria</taxon>
        <taxon>Bacillati</taxon>
        <taxon>Actinomycetota</taxon>
        <taxon>Actinomycetes</taxon>
        <taxon>Bifidobacteriales</taxon>
        <taxon>Bifidobacteriaceae</taxon>
        <taxon>Bombiscardovia</taxon>
    </lineage>
</organism>
<dbReference type="EMBL" id="AP026800">
    <property type="protein sequence ID" value="BDR54862.1"/>
    <property type="molecule type" value="Genomic_DNA"/>
</dbReference>
<evidence type="ECO:0000313" key="2">
    <source>
        <dbReference type="Proteomes" id="UP001321748"/>
    </source>
</evidence>
<protein>
    <submittedName>
        <fullName evidence="1">Uncharacterized protein</fullName>
    </submittedName>
</protein>
<sequence>MDRSRKIADIESFWSIFMRDLDRVFEGSGGPGSNVYLSSPYEYYILQESDFSFLQEEIKRQWNTSEKSFNSFYLSRICIMAFQYSQMKKSSLNAEFPNYKSLLSELAYLSPRVSAIKPVAIERFTEKLMESLL</sequence>
<evidence type="ECO:0000313" key="1">
    <source>
        <dbReference type="EMBL" id="BDR54862.1"/>
    </source>
</evidence>
<proteinExistence type="predicted"/>
<reference evidence="1 2" key="1">
    <citation type="journal article" date="2023" name="Microbiol. Spectr.">
        <title>Symbiosis of Carpenter Bees with Uncharacterized Lactic Acid Bacteria Showing NAD Auxotrophy.</title>
        <authorList>
            <person name="Kawasaki S."/>
            <person name="Ozawa K."/>
            <person name="Mori T."/>
            <person name="Yamamoto A."/>
            <person name="Ito M."/>
            <person name="Ohkuma M."/>
            <person name="Sakamoto M."/>
            <person name="Matsutani M."/>
        </authorList>
    </citation>
    <scope>NUCLEOTIDE SEQUENCE [LARGE SCALE GENOMIC DNA]</scope>
    <source>
        <strain evidence="1 2">KimH</strain>
    </source>
</reference>